<evidence type="ECO:0000256" key="4">
    <source>
        <dbReference type="SAM" id="MobiDB-lite"/>
    </source>
</evidence>
<feature type="chain" id="PRO_5015886107" evidence="6">
    <location>
        <begin position="23"/>
        <end position="450"/>
    </location>
</feature>
<feature type="transmembrane region" description="Helical" evidence="5">
    <location>
        <begin position="354"/>
        <end position="375"/>
    </location>
</feature>
<sequence>MGRHAAAWLLLTGALLAAGVAGDTGAVSKPGAAGHALQFRDHDFPSTAMTFEAWVSTSDFCHAGTVMSYSRDSKSNDPDVRIADFNHFVIFDPRNLLACHDYKYIDLKPDPRNESCHSSYQNVSGHEGTARLRLSDCFGGCTDSTQGFYGVMDEVRLWRVKRSQADILRSMRLASGLEGHQDLVAYWKFNDPDGDEGAFRTHMVVRTPEQIKAGMAADEGAGGVDRDDPNLVAYWKFDEGAGYTVKDVTNHGHDLIAAEQPRWEVVRWLSNCGNGMVEGSEECDDGDRLDGDGCSATCRVEQGWTCSGSPSACQRADGAGGASGGGGWSPPPPAPPSGGRAPASGGAGGGGGRAGAVAAGILVPAFAFLFAGLVYGNRDAIFEQFPQARAAAEAARAAASRYIPGLKPAGGRYAALSLDPEELDVSPEFLAPTPLRPPGAPGAYQPLSDA</sequence>
<dbReference type="InterPro" id="IPR043543">
    <property type="entry name" value="PAPPA/PAPPA2"/>
</dbReference>
<evidence type="ECO:0000256" key="5">
    <source>
        <dbReference type="SAM" id="Phobius"/>
    </source>
</evidence>
<dbReference type="GO" id="GO:0006508">
    <property type="term" value="P:proteolysis"/>
    <property type="evidence" value="ECO:0007669"/>
    <property type="project" value="TreeGrafter"/>
</dbReference>
<name>A0A2V0P574_9CHLO</name>
<dbReference type="InParanoid" id="A0A2V0P574"/>
<evidence type="ECO:0000256" key="2">
    <source>
        <dbReference type="ARBA" id="ARBA00022737"/>
    </source>
</evidence>
<feature type="signal peptide" evidence="6">
    <location>
        <begin position="1"/>
        <end position="22"/>
    </location>
</feature>
<dbReference type="AlphaFoldDB" id="A0A2V0P574"/>
<organism evidence="7 8">
    <name type="scientific">Raphidocelis subcapitata</name>
    <dbReference type="NCBI Taxonomy" id="307507"/>
    <lineage>
        <taxon>Eukaryota</taxon>
        <taxon>Viridiplantae</taxon>
        <taxon>Chlorophyta</taxon>
        <taxon>core chlorophytes</taxon>
        <taxon>Chlorophyceae</taxon>
        <taxon>CS clade</taxon>
        <taxon>Sphaeropleales</taxon>
        <taxon>Selenastraceae</taxon>
        <taxon>Raphidocelis</taxon>
    </lineage>
</organism>
<evidence type="ECO:0000256" key="1">
    <source>
        <dbReference type="ARBA" id="ARBA00022729"/>
    </source>
</evidence>
<accession>A0A2V0P574</accession>
<dbReference type="GO" id="GO:0005615">
    <property type="term" value="C:extracellular space"/>
    <property type="evidence" value="ECO:0007669"/>
    <property type="project" value="TreeGrafter"/>
</dbReference>
<keyword evidence="5" id="KW-0472">Membrane</keyword>
<dbReference type="NCBIfam" id="TIGR02232">
    <property type="entry name" value="myxo_disulf_rpt"/>
    <property type="match status" value="1"/>
</dbReference>
<dbReference type="GO" id="GO:0004222">
    <property type="term" value="F:metalloendopeptidase activity"/>
    <property type="evidence" value="ECO:0007669"/>
    <property type="project" value="TreeGrafter"/>
</dbReference>
<feature type="compositionally biased region" description="Gly residues" evidence="4">
    <location>
        <begin position="318"/>
        <end position="328"/>
    </location>
</feature>
<protein>
    <submittedName>
        <fullName evidence="7">Uncharacterized protein</fullName>
    </submittedName>
</protein>
<feature type="region of interest" description="Disordered" evidence="4">
    <location>
        <begin position="306"/>
        <end position="350"/>
    </location>
</feature>
<evidence type="ECO:0000313" key="7">
    <source>
        <dbReference type="EMBL" id="GBF95024.1"/>
    </source>
</evidence>
<dbReference type="Gene3D" id="2.60.120.200">
    <property type="match status" value="2"/>
</dbReference>
<dbReference type="InterPro" id="IPR013320">
    <property type="entry name" value="ConA-like_dom_sf"/>
</dbReference>
<comment type="caution">
    <text evidence="7">The sequence shown here is derived from an EMBL/GenBank/DDBJ whole genome shotgun (WGS) entry which is preliminary data.</text>
</comment>
<keyword evidence="1 6" id="KW-0732">Signal</keyword>
<dbReference type="PANTHER" id="PTHR46130:SF3">
    <property type="entry name" value="CHROMOSOME UNDETERMINED SCAFFOLD_33, WHOLE GENOME SHOTGUN SEQUENCE"/>
    <property type="match status" value="1"/>
</dbReference>
<keyword evidence="3" id="KW-1015">Disulfide bond</keyword>
<keyword evidence="5" id="KW-1133">Transmembrane helix</keyword>
<dbReference type="SUPFAM" id="SSF49899">
    <property type="entry name" value="Concanavalin A-like lectins/glucanases"/>
    <property type="match status" value="1"/>
</dbReference>
<dbReference type="EMBL" id="BDRX01000059">
    <property type="protein sequence ID" value="GBF95024.1"/>
    <property type="molecule type" value="Genomic_DNA"/>
</dbReference>
<proteinExistence type="predicted"/>
<keyword evidence="5" id="KW-0812">Transmembrane</keyword>
<evidence type="ECO:0000313" key="8">
    <source>
        <dbReference type="Proteomes" id="UP000247498"/>
    </source>
</evidence>
<dbReference type="OrthoDB" id="89765at2759"/>
<reference evidence="7 8" key="1">
    <citation type="journal article" date="2018" name="Sci. Rep.">
        <title>Raphidocelis subcapitata (=Pseudokirchneriella subcapitata) provides an insight into genome evolution and environmental adaptations in the Sphaeropleales.</title>
        <authorList>
            <person name="Suzuki S."/>
            <person name="Yamaguchi H."/>
            <person name="Nakajima N."/>
            <person name="Kawachi M."/>
        </authorList>
    </citation>
    <scope>NUCLEOTIDE SEQUENCE [LARGE SCALE GENOMIC DNA]</scope>
    <source>
        <strain evidence="7 8">NIES-35</strain>
    </source>
</reference>
<keyword evidence="8" id="KW-1185">Reference proteome</keyword>
<feature type="region of interest" description="Disordered" evidence="4">
    <location>
        <begin position="428"/>
        <end position="450"/>
    </location>
</feature>
<gene>
    <name evidence="7" type="ORF">Rsub_07525</name>
</gene>
<keyword evidence="2" id="KW-0677">Repeat</keyword>
<evidence type="ECO:0000256" key="6">
    <source>
        <dbReference type="SAM" id="SignalP"/>
    </source>
</evidence>
<dbReference type="GO" id="GO:0007166">
    <property type="term" value="P:cell surface receptor signaling pathway"/>
    <property type="evidence" value="ECO:0007669"/>
    <property type="project" value="TreeGrafter"/>
</dbReference>
<evidence type="ECO:0000256" key="3">
    <source>
        <dbReference type="ARBA" id="ARBA00023157"/>
    </source>
</evidence>
<dbReference type="InterPro" id="IPR011936">
    <property type="entry name" value="Myxo_disulph_rpt"/>
</dbReference>
<dbReference type="Proteomes" id="UP000247498">
    <property type="component" value="Unassembled WGS sequence"/>
</dbReference>
<dbReference type="PANTHER" id="PTHR46130">
    <property type="entry name" value="LAMGL DOMAIN-CONTAINING PROTEIN"/>
    <property type="match status" value="1"/>
</dbReference>